<protein>
    <recommendedName>
        <fullName evidence="3">Erythromycin esterase</fullName>
    </recommendedName>
</protein>
<dbReference type="PIRSF" id="PIRSF036794">
    <property type="entry name" value="UCP_erythr_ester"/>
    <property type="match status" value="1"/>
</dbReference>
<dbReference type="PANTHER" id="PTHR31299">
    <property type="entry name" value="ESTERASE, PUTATIVE (AFU_ORTHOLOGUE AFUA_1G05850)-RELATED"/>
    <property type="match status" value="1"/>
</dbReference>
<dbReference type="Proteomes" id="UP000639403">
    <property type="component" value="Unassembled WGS sequence"/>
</dbReference>
<organism evidence="1 2">
    <name type="scientific">Rhodonia placenta</name>
    <dbReference type="NCBI Taxonomy" id="104341"/>
    <lineage>
        <taxon>Eukaryota</taxon>
        <taxon>Fungi</taxon>
        <taxon>Dikarya</taxon>
        <taxon>Basidiomycota</taxon>
        <taxon>Agaricomycotina</taxon>
        <taxon>Agaricomycetes</taxon>
        <taxon>Polyporales</taxon>
        <taxon>Adustoporiaceae</taxon>
        <taxon>Rhodonia</taxon>
    </lineage>
</organism>
<dbReference type="EMBL" id="JADOXO010000002">
    <property type="protein sequence ID" value="KAF9821896.1"/>
    <property type="molecule type" value="Genomic_DNA"/>
</dbReference>
<comment type="caution">
    <text evidence="1">The sequence shown here is derived from an EMBL/GenBank/DDBJ whole genome shotgun (WGS) entry which is preliminary data.</text>
</comment>
<dbReference type="GO" id="GO:0046677">
    <property type="term" value="P:response to antibiotic"/>
    <property type="evidence" value="ECO:0007669"/>
    <property type="project" value="InterPro"/>
</dbReference>
<gene>
    <name evidence="1" type="ORF">IEO21_00326</name>
</gene>
<dbReference type="InterPro" id="IPR014622">
    <property type="entry name" value="UCP036794_erythomycin"/>
</dbReference>
<dbReference type="InterPro" id="IPR007815">
    <property type="entry name" value="Emycin_Estase"/>
</dbReference>
<evidence type="ECO:0000313" key="2">
    <source>
        <dbReference type="Proteomes" id="UP000639403"/>
    </source>
</evidence>
<proteinExistence type="predicted"/>
<evidence type="ECO:0000313" key="1">
    <source>
        <dbReference type="EMBL" id="KAF9821896.1"/>
    </source>
</evidence>
<dbReference type="Gene3D" id="3.30.1870.10">
    <property type="entry name" value="EreA-like, domain 2"/>
    <property type="match status" value="1"/>
</dbReference>
<dbReference type="AlphaFoldDB" id="A0A8H7PBR1"/>
<evidence type="ECO:0008006" key="3">
    <source>
        <dbReference type="Google" id="ProtNLM"/>
    </source>
</evidence>
<reference evidence="1" key="1">
    <citation type="submission" date="2020-11" db="EMBL/GenBank/DDBJ databases">
        <authorList>
            <person name="Koelle M."/>
            <person name="Horta M.A.C."/>
            <person name="Nowrousian M."/>
            <person name="Ohm R.A."/>
            <person name="Benz P."/>
            <person name="Pilgard A."/>
        </authorList>
    </citation>
    <scope>NUCLEOTIDE SEQUENCE</scope>
    <source>
        <strain evidence="1">FPRL280</strain>
    </source>
</reference>
<dbReference type="Gene3D" id="3.40.1660.10">
    <property type="entry name" value="EreA-like (biosynthetic domain)"/>
    <property type="match status" value="1"/>
</dbReference>
<accession>A0A8H7PBR1</accession>
<dbReference type="SUPFAM" id="SSF159501">
    <property type="entry name" value="EreA/ChaN-like"/>
    <property type="match status" value="1"/>
</dbReference>
<sequence>MSATTLKLKSLLESHISPLSFQHSAYDPLLKAIGNAQVVLIGDGSHGTYEFYAHRANLTKRLIEEKGFTAVAVEADWPDALRINRYIHGGAIRGGSIKSARDALRDFERFPKWMWKNEVMPPFIQFLREHNNRVMKTTGDAYNKVSFYGMDLYSLHRSAQAVIQYLERIDPEGAKKARKKYNCFERFGEDTTRYALETQFGLAKDCHAEVISNLRTLLLNHRKYIEEQSDGHYGHPAEEQFFAEMNALVVKDAEEYYRTMMLEDTRSWNLSVVRSRDDHFARTLVNIANHLDSTDVDRSSSPAKIIVWAHNSHNGDARATDMGRRRGEINVGQRCREIFGDDNVFNVGFLTNRGTVTAAYGWDEPSAIHRMNPPHNTSIEHIFDEWAKGDSIVITHKIENTPEGKAKKREVSRELTEFLNEPRYQRFIGVIYRRDTELPSHYSKCSVADQYDAVVHIKESRGIQALEPEDTWKGFEGGEADLTFPFGQ</sequence>
<dbReference type="PANTHER" id="PTHR31299:SF0">
    <property type="entry name" value="ESTERASE, PUTATIVE (AFU_ORTHOLOGUE AFUA_1G05850)-RELATED"/>
    <property type="match status" value="1"/>
</dbReference>
<name>A0A8H7PBR1_9APHY</name>
<dbReference type="Pfam" id="PF05139">
    <property type="entry name" value="Erythro_esteras"/>
    <property type="match status" value="1"/>
</dbReference>
<dbReference type="InterPro" id="IPR052036">
    <property type="entry name" value="Hydrolase/PRTase-associated"/>
</dbReference>
<dbReference type="CDD" id="cd14728">
    <property type="entry name" value="Ere-like"/>
    <property type="match status" value="1"/>
</dbReference>
<reference evidence="1" key="2">
    <citation type="journal article" name="Front. Microbiol.">
        <title>Degradative Capacity of Two Strains of Rhodonia placenta: From Phenotype to Genotype.</title>
        <authorList>
            <person name="Kolle M."/>
            <person name="Horta M.A.C."/>
            <person name="Nowrousian M."/>
            <person name="Ohm R.A."/>
            <person name="Benz J.P."/>
            <person name="Pilgard A."/>
        </authorList>
    </citation>
    <scope>NUCLEOTIDE SEQUENCE</scope>
    <source>
        <strain evidence="1">FPRL280</strain>
    </source>
</reference>